<dbReference type="GO" id="GO:0018667">
    <property type="term" value="F:cyclohexanone monooxygenase activity"/>
    <property type="evidence" value="ECO:0007669"/>
    <property type="project" value="UniProtKB-EC"/>
</dbReference>
<dbReference type="AlphaFoldDB" id="A0A6J4S804"/>
<feature type="compositionally biased region" description="Basic and acidic residues" evidence="1">
    <location>
        <begin position="336"/>
        <end position="350"/>
    </location>
</feature>
<reference evidence="2" key="1">
    <citation type="submission" date="2020-02" db="EMBL/GenBank/DDBJ databases">
        <authorList>
            <person name="Meier V. D."/>
        </authorList>
    </citation>
    <scope>NUCLEOTIDE SEQUENCE</scope>
    <source>
        <strain evidence="2">AVDCRST_MAG85</strain>
    </source>
</reference>
<feature type="region of interest" description="Disordered" evidence="1">
    <location>
        <begin position="291"/>
        <end position="428"/>
    </location>
</feature>
<feature type="region of interest" description="Disordered" evidence="1">
    <location>
        <begin position="1"/>
        <end position="48"/>
    </location>
</feature>
<keyword evidence="2" id="KW-0560">Oxidoreductase</keyword>
<organism evidence="2">
    <name type="scientific">uncultured Solirubrobacteraceae bacterium</name>
    <dbReference type="NCBI Taxonomy" id="1162706"/>
    <lineage>
        <taxon>Bacteria</taxon>
        <taxon>Bacillati</taxon>
        <taxon>Actinomycetota</taxon>
        <taxon>Thermoleophilia</taxon>
        <taxon>Solirubrobacterales</taxon>
        <taxon>Solirubrobacteraceae</taxon>
        <taxon>environmental samples</taxon>
    </lineage>
</organism>
<feature type="compositionally biased region" description="Basic residues" evidence="1">
    <location>
        <begin position="22"/>
        <end position="40"/>
    </location>
</feature>
<sequence length="486" mass="55516">AASGRDHRCRVQRDRHRDQAPRGRRARHRAVRPRRPRRRHVAGEHVSGRGLRHPVAPVLVLLRAATGLVASVPAAARGARVPRGVRPHVRPGGAPAPRHRGRRRDVRRGARDVDARARFRRADARVRRARRRHGPAQPPGVSAAARHRRVRGRRVPLRALAPRPRPARARRRRHRDRRERDPVRPRDRTRGAAADGLPAQRALRDPEGRSRVRTRPPQALREHAAAAPGAPRLLRVLRGRHARVHRNAPARDPAAQRLPSGAAALAGPRPGDAREAHARLRHWLQARAREQRLVSRAPAPERRGRHRPHPLDRRRRRRHRRRRAPPRRHDHLRHGLRGERLPRADGDPRSRRARAQRRLARGGRGVPRHDRRRLPEPLHPLRAEHEPRERLDHLHARVADPVRRGRRAPSRAGGRRVPRRQTRRAGALQPRDLRAHAADGVADRLHVVVRHAVRAQHEQLARPHARVPPPDAEDRPGRLPPRAGAL</sequence>
<gene>
    <name evidence="2" type="ORF">AVDCRST_MAG85-1268</name>
</gene>
<feature type="region of interest" description="Disordered" evidence="1">
    <location>
        <begin position="81"/>
        <end position="232"/>
    </location>
</feature>
<feature type="non-terminal residue" evidence="2">
    <location>
        <position position="486"/>
    </location>
</feature>
<feature type="compositionally biased region" description="Basic and acidic residues" evidence="1">
    <location>
        <begin position="178"/>
        <end position="190"/>
    </location>
</feature>
<feature type="region of interest" description="Disordered" evidence="1">
    <location>
        <begin position="245"/>
        <end position="276"/>
    </location>
</feature>
<feature type="compositionally biased region" description="Basic and acidic residues" evidence="1">
    <location>
        <begin position="1"/>
        <end position="21"/>
    </location>
</feature>
<feature type="compositionally biased region" description="Basic residues" evidence="1">
    <location>
        <begin position="303"/>
        <end position="335"/>
    </location>
</feature>
<dbReference type="EC" id="1.14.13.22" evidence="2"/>
<feature type="compositionally biased region" description="Basic residues" evidence="1">
    <location>
        <begin position="165"/>
        <end position="177"/>
    </location>
</feature>
<accession>A0A6J4S804</accession>
<protein>
    <submittedName>
        <fullName evidence="2">Cyclohexanone monooxygenase</fullName>
        <ecNumber evidence="2">1.14.13.22</ecNumber>
    </submittedName>
</protein>
<evidence type="ECO:0000256" key="1">
    <source>
        <dbReference type="SAM" id="MobiDB-lite"/>
    </source>
</evidence>
<feature type="compositionally biased region" description="Basic residues" evidence="1">
    <location>
        <begin position="97"/>
        <end position="106"/>
    </location>
</feature>
<dbReference type="EMBL" id="CADCVT010000139">
    <property type="protein sequence ID" value="CAA9491767.1"/>
    <property type="molecule type" value="Genomic_DNA"/>
</dbReference>
<feature type="compositionally biased region" description="Basic residues" evidence="1">
    <location>
        <begin position="351"/>
        <end position="361"/>
    </location>
</feature>
<feature type="compositionally biased region" description="Basic and acidic residues" evidence="1">
    <location>
        <begin position="107"/>
        <end position="126"/>
    </location>
</feature>
<keyword evidence="2" id="KW-0503">Monooxygenase</keyword>
<feature type="compositionally biased region" description="Basic residues" evidence="1">
    <location>
        <begin position="145"/>
        <end position="156"/>
    </location>
</feature>
<name>A0A6J4S804_9ACTN</name>
<feature type="compositionally biased region" description="Basic residues" evidence="1">
    <location>
        <begin position="404"/>
        <end position="423"/>
    </location>
</feature>
<evidence type="ECO:0000313" key="2">
    <source>
        <dbReference type="EMBL" id="CAA9491767.1"/>
    </source>
</evidence>
<feature type="compositionally biased region" description="Basic and acidic residues" evidence="1">
    <location>
        <begin position="373"/>
        <end position="403"/>
    </location>
</feature>
<proteinExistence type="predicted"/>
<feature type="region of interest" description="Disordered" evidence="1">
    <location>
        <begin position="455"/>
        <end position="486"/>
    </location>
</feature>
<feature type="non-terminal residue" evidence="2">
    <location>
        <position position="1"/>
    </location>
</feature>